<sequence>MIIQIAARSQRPKVLQLMLVARRMKEWVEPILYEVITLRGLHSAARLLQTLRKRPGLGTFVKALCTMSLHGRDRDSYAVLVVDACPCVEDLAARSYDLGFSTLNSRGSLRRLSINVHDFSNRKFGDALRTPAFANITHFSVSGIPVGVSTFVYGWDLHPLVSLTHLRLRFDDWIDDEAEIVPLGVLVAAPQMRLLLVEPGRTYVMDSWVTAAESALTTFDPRLVFFVSLRNEIQDWEASTQGEKDGWTRGEEHVLVQQASRRQDVSLQVFDALK</sequence>
<dbReference type="HOGENOM" id="CLU_051720_0_1_1"/>
<dbReference type="Proteomes" id="UP000053263">
    <property type="component" value="Unassembled WGS sequence"/>
</dbReference>
<evidence type="ECO:0008006" key="3">
    <source>
        <dbReference type="Google" id="ProtNLM"/>
    </source>
</evidence>
<accession>A0A0C9SXQ7</accession>
<dbReference type="AlphaFoldDB" id="A0A0C9SXQ7"/>
<dbReference type="OrthoDB" id="3145912at2759"/>
<organism evidence="1 2">
    <name type="scientific">Plicaturopsis crispa FD-325 SS-3</name>
    <dbReference type="NCBI Taxonomy" id="944288"/>
    <lineage>
        <taxon>Eukaryota</taxon>
        <taxon>Fungi</taxon>
        <taxon>Dikarya</taxon>
        <taxon>Basidiomycota</taxon>
        <taxon>Agaricomycotina</taxon>
        <taxon>Agaricomycetes</taxon>
        <taxon>Agaricomycetidae</taxon>
        <taxon>Amylocorticiales</taxon>
        <taxon>Amylocorticiaceae</taxon>
        <taxon>Plicatura</taxon>
        <taxon>Plicaturopsis crispa</taxon>
    </lineage>
</organism>
<reference evidence="1 2" key="1">
    <citation type="submission" date="2014-06" db="EMBL/GenBank/DDBJ databases">
        <title>Evolutionary Origins and Diversification of the Mycorrhizal Mutualists.</title>
        <authorList>
            <consortium name="DOE Joint Genome Institute"/>
            <consortium name="Mycorrhizal Genomics Consortium"/>
            <person name="Kohler A."/>
            <person name="Kuo A."/>
            <person name="Nagy L.G."/>
            <person name="Floudas D."/>
            <person name="Copeland A."/>
            <person name="Barry K.W."/>
            <person name="Cichocki N."/>
            <person name="Veneault-Fourrey C."/>
            <person name="LaButti K."/>
            <person name="Lindquist E.A."/>
            <person name="Lipzen A."/>
            <person name="Lundell T."/>
            <person name="Morin E."/>
            <person name="Murat C."/>
            <person name="Riley R."/>
            <person name="Ohm R."/>
            <person name="Sun H."/>
            <person name="Tunlid A."/>
            <person name="Henrissat B."/>
            <person name="Grigoriev I.V."/>
            <person name="Hibbett D.S."/>
            <person name="Martin F."/>
        </authorList>
    </citation>
    <scope>NUCLEOTIDE SEQUENCE [LARGE SCALE GENOMIC DNA]</scope>
    <source>
        <strain evidence="1 2">FD-325 SS-3</strain>
    </source>
</reference>
<protein>
    <recommendedName>
        <fullName evidence="3">F-box domain-containing protein</fullName>
    </recommendedName>
</protein>
<evidence type="ECO:0000313" key="1">
    <source>
        <dbReference type="EMBL" id="KII84535.1"/>
    </source>
</evidence>
<proteinExistence type="predicted"/>
<name>A0A0C9SXQ7_PLICR</name>
<keyword evidence="2" id="KW-1185">Reference proteome</keyword>
<dbReference type="EMBL" id="KN832570">
    <property type="protein sequence ID" value="KII84535.1"/>
    <property type="molecule type" value="Genomic_DNA"/>
</dbReference>
<evidence type="ECO:0000313" key="2">
    <source>
        <dbReference type="Proteomes" id="UP000053263"/>
    </source>
</evidence>
<gene>
    <name evidence="1" type="ORF">PLICRDRAFT_126775</name>
</gene>